<dbReference type="Gene3D" id="3.30.365.10">
    <property type="entry name" value="Aldehyde oxidase/xanthine dehydrogenase, molybdopterin binding domain"/>
    <property type="match status" value="4"/>
</dbReference>
<gene>
    <name evidence="2" type="ORF">GbCGDNIH9_0794</name>
</gene>
<dbReference type="EC" id="1.2.5.2" evidence="2"/>
<keyword evidence="2" id="KW-0560">Oxidoreductase</keyword>
<dbReference type="Gene3D" id="3.90.1170.50">
    <property type="entry name" value="Aldehyde oxidase/xanthine dehydrogenase, a/b hammerhead"/>
    <property type="match status" value="1"/>
</dbReference>
<evidence type="ECO:0000313" key="3">
    <source>
        <dbReference type="Proteomes" id="UP000182373"/>
    </source>
</evidence>
<dbReference type="InterPro" id="IPR046867">
    <property type="entry name" value="AldOxase/xan_DH_MoCoBD2"/>
</dbReference>
<evidence type="ECO:0000313" key="2">
    <source>
        <dbReference type="EMBL" id="APH54047.1"/>
    </source>
</evidence>
<dbReference type="InterPro" id="IPR008274">
    <property type="entry name" value="AldOxase/xan_DH_MoCoBD1"/>
</dbReference>
<dbReference type="InterPro" id="IPR006311">
    <property type="entry name" value="TAT_signal"/>
</dbReference>
<accession>A0AAC9P802</accession>
<dbReference type="GO" id="GO:0047113">
    <property type="term" value="F:aldehyde dehydrogenase (quinone) activity"/>
    <property type="evidence" value="ECO:0007669"/>
    <property type="project" value="UniProtKB-EC"/>
</dbReference>
<dbReference type="RefSeq" id="WP_072572193.1">
    <property type="nucleotide sequence ID" value="NZ_CP018191.1"/>
</dbReference>
<dbReference type="SMART" id="SM01008">
    <property type="entry name" value="Ald_Xan_dh_C"/>
    <property type="match status" value="1"/>
</dbReference>
<dbReference type="Proteomes" id="UP000182373">
    <property type="component" value="Chromosome"/>
</dbReference>
<dbReference type="Pfam" id="PF02738">
    <property type="entry name" value="MoCoBD_1"/>
    <property type="match status" value="1"/>
</dbReference>
<sequence>MNHTTLSRRGLLAGGAALVIGTWLPRSRYAKAEGATEQTDRSFAPNAFIRVAQDGGITLIMRDVEMGQGIWTGASMLLAEELEVGLDQITPQFAPPNDELYASPILQIQATGGSTSIRGDYKEFRMAAATARSVLVQAAAREWGVSPNECVVKRGVVSHQASGRSAPYKDFVAVAVTLPVPKDVPLKDPKDWTLIGHSQRRLDTPPKVNGTAIYGIDVKLPGLKVATVETCPVLGGKLVSMDEKAARAIPGVRDVLKLDHAVAVVGDHFWAAKQGVEALHIVWDEGPNAQVSQAGIVEGHKAASRTDGLTARKVGDPEGALSRAASRIEAVYQLPFLAHAPMEPINCTVHVRKDSAEVWCGTQVPARAQDEVVQVTGLPKDRVQVHNHMIGGGFGRRLESEYVRQAAAFGRQVSYPLKLIWTRETDIRHDRLRPYYYDTLSGGLDADGKVIAWTHKTTGASVLARWAPVAMPKTGIDPDLIECAETPYDIPNMRNSWVRHEPPGVVVAWWRGVGPAHNIFVVESFVDELAAAARQDPLTFRRTLLHKNPRALGVLNAAAEKAGWGTSLPPRHGRGIMVQNAFGSYLSVVCDAEVKPDGTVRLHRLVAAMDCGRAINPDSVRAQIEGGLVFGLTAALYGEITLEKGRVQQSNFNDYRMLRMNEVPPIDIVLIDSTEDPGGLGETGTAAAFPAIANAVFAATGKRIRRLPLGLGQLADA</sequence>
<dbReference type="EMBL" id="CP018191">
    <property type="protein sequence ID" value="APH54047.1"/>
    <property type="molecule type" value="Genomic_DNA"/>
</dbReference>
<dbReference type="InterPro" id="IPR000674">
    <property type="entry name" value="Ald_Oxase/Xan_DH_a/b"/>
</dbReference>
<proteinExistence type="predicted"/>
<dbReference type="AlphaFoldDB" id="A0AAC9P802"/>
<feature type="domain" description="Aldehyde oxidase/xanthine dehydrogenase a/b hammerhead" evidence="1">
    <location>
        <begin position="209"/>
        <end position="287"/>
    </location>
</feature>
<reference evidence="3" key="1">
    <citation type="submission" date="2016-11" db="EMBL/GenBank/DDBJ databases">
        <title>Comparative genomic and phenotypic analysis of Granulibacter bethesdensis clinical isolates from patients with chronic granulomatous disease.</title>
        <authorList>
            <person name="Zarember K.A."/>
            <person name="Porcella S.F."/>
            <person name="Chu J."/>
            <person name="Ding L."/>
            <person name="Dahlstrom E."/>
            <person name="Barbian K."/>
            <person name="Martens C."/>
            <person name="Sykora L."/>
            <person name="Kramer S."/>
            <person name="Pettinato A.M."/>
            <person name="Hong H."/>
            <person name="Wald G."/>
            <person name="Berg L.J."/>
            <person name="Rogge L.S."/>
            <person name="Greenberg D.E."/>
            <person name="Falcone E.L."/>
            <person name="Neves J.F."/>
            <person name="Simoes M.J."/>
            <person name="Casal M."/>
            <person name="Rodriguez-Lopez F.C."/>
            <person name="Zelazny A."/>
            <person name="Gallin J.I."/>
            <person name="Holland S.M."/>
        </authorList>
    </citation>
    <scope>NUCLEOTIDE SEQUENCE [LARGE SCALE GENOMIC DNA]</scope>
    <source>
        <strain evidence="3">NIH9.1</strain>
    </source>
</reference>
<protein>
    <submittedName>
        <fullName evidence="2">Membrane-bound aldehyde dehydrogenase, large subunit</fullName>
        <ecNumber evidence="2">1.2.5.2</ecNumber>
    </submittedName>
</protein>
<dbReference type="PANTHER" id="PTHR47495">
    <property type="entry name" value="ALDEHYDE DEHYDROGENASE"/>
    <property type="match status" value="1"/>
</dbReference>
<dbReference type="InterPro" id="IPR052516">
    <property type="entry name" value="N-heterocyclic_Hydroxylase"/>
</dbReference>
<dbReference type="PIRSF" id="PIRSF036389">
    <property type="entry name" value="IOR_B"/>
    <property type="match status" value="1"/>
</dbReference>
<name>A0AAC9P802_9PROT</name>
<dbReference type="Pfam" id="PF20256">
    <property type="entry name" value="MoCoBD_2"/>
    <property type="match status" value="2"/>
</dbReference>
<dbReference type="InterPro" id="IPR012368">
    <property type="entry name" value="OxRdtase_Mopterin-bd_su_IorB"/>
</dbReference>
<organism evidence="2 3">
    <name type="scientific">Granulibacter bethesdensis</name>
    <dbReference type="NCBI Taxonomy" id="364410"/>
    <lineage>
        <taxon>Bacteria</taxon>
        <taxon>Pseudomonadati</taxon>
        <taxon>Pseudomonadota</taxon>
        <taxon>Alphaproteobacteria</taxon>
        <taxon>Acetobacterales</taxon>
        <taxon>Acetobacteraceae</taxon>
        <taxon>Granulibacter</taxon>
    </lineage>
</organism>
<dbReference type="InterPro" id="IPR037165">
    <property type="entry name" value="AldOxase/xan_DH_Mopterin-bd_sf"/>
</dbReference>
<dbReference type="PROSITE" id="PS51318">
    <property type="entry name" value="TAT"/>
    <property type="match status" value="1"/>
</dbReference>
<evidence type="ECO:0000259" key="1">
    <source>
        <dbReference type="SMART" id="SM01008"/>
    </source>
</evidence>
<dbReference type="SUPFAM" id="SSF56003">
    <property type="entry name" value="Molybdenum cofactor-binding domain"/>
    <property type="match status" value="2"/>
</dbReference>
<dbReference type="PANTHER" id="PTHR47495:SF2">
    <property type="entry name" value="ALDEHYDE DEHYDROGENASE"/>
    <property type="match status" value="1"/>
</dbReference>